<accession>A0A2N0Q1L1</accession>
<keyword evidence="1" id="KW-1133">Transmembrane helix</keyword>
<proteinExistence type="predicted"/>
<gene>
    <name evidence="2" type="ORF">RhiirA5_84505</name>
</gene>
<dbReference type="AlphaFoldDB" id="A0A2N0Q1L1"/>
<evidence type="ECO:0000313" key="2">
    <source>
        <dbReference type="EMBL" id="PKC12926.1"/>
    </source>
</evidence>
<feature type="transmembrane region" description="Helical" evidence="1">
    <location>
        <begin position="16"/>
        <end position="38"/>
    </location>
</feature>
<evidence type="ECO:0000313" key="3">
    <source>
        <dbReference type="Proteomes" id="UP000232722"/>
    </source>
</evidence>
<name>A0A2N0Q1L1_9GLOM</name>
<dbReference type="Proteomes" id="UP000232722">
    <property type="component" value="Unassembled WGS sequence"/>
</dbReference>
<reference evidence="2 3" key="1">
    <citation type="submission" date="2016-04" db="EMBL/GenBank/DDBJ databases">
        <title>Genome analyses suggest a sexual origin of heterokaryosis in a supposedly ancient asexual fungus.</title>
        <authorList>
            <person name="Ropars J."/>
            <person name="Sedzielewska K."/>
            <person name="Noel J."/>
            <person name="Charron P."/>
            <person name="Farinelli L."/>
            <person name="Marton T."/>
            <person name="Kruger M."/>
            <person name="Pelin A."/>
            <person name="Brachmann A."/>
            <person name="Corradi N."/>
        </authorList>
    </citation>
    <scope>NUCLEOTIDE SEQUENCE [LARGE SCALE GENOMIC DNA]</scope>
    <source>
        <strain evidence="2 3">A5</strain>
    </source>
</reference>
<sequence length="58" mass="7016">MKIPFAFFLFIKSFKIFVYFFLTSFNLAHRVAFILMLFGSLKKSFQYISFSFFSRFSL</sequence>
<keyword evidence="1" id="KW-0812">Transmembrane</keyword>
<dbReference type="EMBL" id="LLXJ01000218">
    <property type="protein sequence ID" value="PKC12926.1"/>
    <property type="molecule type" value="Genomic_DNA"/>
</dbReference>
<keyword evidence="1" id="KW-0472">Membrane</keyword>
<evidence type="ECO:0000256" key="1">
    <source>
        <dbReference type="SAM" id="Phobius"/>
    </source>
</evidence>
<comment type="caution">
    <text evidence="2">The sequence shown here is derived from an EMBL/GenBank/DDBJ whole genome shotgun (WGS) entry which is preliminary data.</text>
</comment>
<reference evidence="2 3" key="2">
    <citation type="submission" date="2017-09" db="EMBL/GenBank/DDBJ databases">
        <title>Extensive intraspecific genome diversity in a model arbuscular mycorrhizal fungus.</title>
        <authorList>
            <person name="Chen E.C."/>
            <person name="Morin E."/>
            <person name="Beaudet D."/>
            <person name="Noel J."/>
            <person name="Ndikumana S."/>
            <person name="Charron P."/>
            <person name="St-Onge C."/>
            <person name="Giorgi J."/>
            <person name="Grigoriev I.V."/>
            <person name="Roux C."/>
            <person name="Martin F.M."/>
            <person name="Corradi N."/>
        </authorList>
    </citation>
    <scope>NUCLEOTIDE SEQUENCE [LARGE SCALE GENOMIC DNA]</scope>
    <source>
        <strain evidence="2 3">A5</strain>
    </source>
</reference>
<protein>
    <submittedName>
        <fullName evidence="2">Uncharacterized protein</fullName>
    </submittedName>
</protein>
<organism evidence="2 3">
    <name type="scientific">Rhizophagus irregularis</name>
    <dbReference type="NCBI Taxonomy" id="588596"/>
    <lineage>
        <taxon>Eukaryota</taxon>
        <taxon>Fungi</taxon>
        <taxon>Fungi incertae sedis</taxon>
        <taxon>Mucoromycota</taxon>
        <taxon>Glomeromycotina</taxon>
        <taxon>Glomeromycetes</taxon>
        <taxon>Glomerales</taxon>
        <taxon>Glomeraceae</taxon>
        <taxon>Rhizophagus</taxon>
    </lineage>
</organism>